<dbReference type="InterPro" id="IPR029033">
    <property type="entry name" value="His_PPase_superfam"/>
</dbReference>
<evidence type="ECO:0000313" key="3">
    <source>
        <dbReference type="EMBL" id="MBO8415233.1"/>
    </source>
</evidence>
<proteinExistence type="predicted"/>
<dbReference type="InterPro" id="IPR051021">
    <property type="entry name" value="Mito_Ser/Thr_phosphatase"/>
</dbReference>
<keyword evidence="2" id="KW-0812">Transmembrane</keyword>
<evidence type="ECO:0000256" key="2">
    <source>
        <dbReference type="SAM" id="Phobius"/>
    </source>
</evidence>
<organism evidence="3 4">
    <name type="scientific">Candidatus Avisuccinivibrio stercorigallinarum</name>
    <dbReference type="NCBI Taxonomy" id="2840704"/>
    <lineage>
        <taxon>Bacteria</taxon>
        <taxon>Pseudomonadati</taxon>
        <taxon>Pseudomonadota</taxon>
        <taxon>Gammaproteobacteria</taxon>
        <taxon>Aeromonadales</taxon>
        <taxon>Succinivibrionaceae</taxon>
        <taxon>Succinivibrionaceae incertae sedis</taxon>
        <taxon>Candidatus Avisuccinivibrio</taxon>
    </lineage>
</organism>
<reference evidence="3" key="1">
    <citation type="submission" date="2020-10" db="EMBL/GenBank/DDBJ databases">
        <authorList>
            <person name="Gilroy R."/>
        </authorList>
    </citation>
    <scope>NUCLEOTIDE SEQUENCE</scope>
    <source>
        <strain evidence="3">17213</strain>
    </source>
</reference>
<dbReference type="Gene3D" id="3.40.50.1240">
    <property type="entry name" value="Phosphoglycerate mutase-like"/>
    <property type="match status" value="1"/>
</dbReference>
<name>A0A9D9DBA9_9GAMM</name>
<dbReference type="InterPro" id="IPR013078">
    <property type="entry name" value="His_Pase_superF_clade-1"/>
</dbReference>
<evidence type="ECO:0000256" key="1">
    <source>
        <dbReference type="ARBA" id="ARBA00022801"/>
    </source>
</evidence>
<reference evidence="3" key="2">
    <citation type="journal article" date="2021" name="PeerJ">
        <title>Extensive microbial diversity within the chicken gut microbiome revealed by metagenomics and culture.</title>
        <authorList>
            <person name="Gilroy R."/>
            <person name="Ravi A."/>
            <person name="Getino M."/>
            <person name="Pursley I."/>
            <person name="Horton D.L."/>
            <person name="Alikhan N.F."/>
            <person name="Baker D."/>
            <person name="Gharbi K."/>
            <person name="Hall N."/>
            <person name="Watson M."/>
            <person name="Adriaenssens E.M."/>
            <person name="Foster-Nyarko E."/>
            <person name="Jarju S."/>
            <person name="Secka A."/>
            <person name="Antonio M."/>
            <person name="Oren A."/>
            <person name="Chaudhuri R.R."/>
            <person name="La Ragione R."/>
            <person name="Hildebrand F."/>
            <person name="Pallen M.J."/>
        </authorList>
    </citation>
    <scope>NUCLEOTIDE SEQUENCE</scope>
    <source>
        <strain evidence="3">17213</strain>
    </source>
</reference>
<comment type="caution">
    <text evidence="3">The sequence shown here is derived from an EMBL/GenBank/DDBJ whole genome shotgun (WGS) entry which is preliminary data.</text>
</comment>
<dbReference type="SMART" id="SM00855">
    <property type="entry name" value="PGAM"/>
    <property type="match status" value="1"/>
</dbReference>
<keyword evidence="1" id="KW-0378">Hydrolase</keyword>
<dbReference type="SUPFAM" id="SSF53254">
    <property type="entry name" value="Phosphoglycerate mutase-like"/>
    <property type="match status" value="1"/>
</dbReference>
<keyword evidence="2" id="KW-1133">Transmembrane helix</keyword>
<dbReference type="PANTHER" id="PTHR20935:SF0">
    <property type="entry name" value="SERINE_THREONINE-PROTEIN PHOSPHATASE PGAM5, MITOCHONDRIAL"/>
    <property type="match status" value="1"/>
</dbReference>
<dbReference type="PANTHER" id="PTHR20935">
    <property type="entry name" value="PHOSPHOGLYCERATE MUTASE-RELATED"/>
    <property type="match status" value="1"/>
</dbReference>
<sequence>MSYCWLLLNGISKRSVILYQALSINVGNYQALLLLVMKIIIMRHGQASYFGADRVLTAEGRQEAELTALKLASHAHITKVYASPKTRAQQTAQAVVSRLPGRRLNIITEQALTPAGDPFIAVEQALLDAKENDEMLLISHIPLVEHLSHYLCPSLEIPLFVTAAALIVAQKDGKWHPEAFITPHGEHFFDAARSL</sequence>
<dbReference type="Proteomes" id="UP000823631">
    <property type="component" value="Unassembled WGS sequence"/>
</dbReference>
<dbReference type="Pfam" id="PF00300">
    <property type="entry name" value="His_Phos_1"/>
    <property type="match status" value="1"/>
</dbReference>
<protein>
    <submittedName>
        <fullName evidence="3">Histidine phosphatase family protein</fullName>
    </submittedName>
</protein>
<dbReference type="AlphaFoldDB" id="A0A9D9DBA9"/>
<keyword evidence="2" id="KW-0472">Membrane</keyword>
<accession>A0A9D9DBA9</accession>
<dbReference type="GO" id="GO:0016787">
    <property type="term" value="F:hydrolase activity"/>
    <property type="evidence" value="ECO:0007669"/>
    <property type="project" value="UniProtKB-KW"/>
</dbReference>
<feature type="transmembrane region" description="Helical" evidence="2">
    <location>
        <begin position="16"/>
        <end position="36"/>
    </location>
</feature>
<evidence type="ECO:0000313" key="4">
    <source>
        <dbReference type="Proteomes" id="UP000823631"/>
    </source>
</evidence>
<dbReference type="EMBL" id="JADINH010000044">
    <property type="protein sequence ID" value="MBO8415233.1"/>
    <property type="molecule type" value="Genomic_DNA"/>
</dbReference>
<gene>
    <name evidence="3" type="ORF">IAB19_02495</name>
</gene>
<dbReference type="CDD" id="cd07067">
    <property type="entry name" value="HP_PGM_like"/>
    <property type="match status" value="1"/>
</dbReference>